<dbReference type="InterPro" id="IPR016163">
    <property type="entry name" value="Ald_DH_C"/>
</dbReference>
<dbReference type="EC" id="1.2.1.3" evidence="7"/>
<comment type="similarity">
    <text evidence="1 10">Belongs to the aldehyde dehydrogenase family.</text>
</comment>
<dbReference type="PANTHER" id="PTHR42804:SF1">
    <property type="entry name" value="ALDEHYDE DEHYDROGENASE-RELATED"/>
    <property type="match status" value="1"/>
</dbReference>
<sequence length="517" mass="54886">MLRHPSEEESGRKAGIQIFTIDGLPLISGRPATTIKRKGTAMAPRPSIYIDNTWQPATGGDTFWAVNPSTEEAFAEFQIASAEDVDRAVKAAKNALPAWSASEASMRVDALSRLLKAYVARTEDLARALAAEMGAPIDFARTSQIGAGANHLRAFIKALQEFHFAEPALVGSENQEILREAVGVAALITPWNWPLNQITLKVGAALAAGCTVVLKPSEVSPVSGQIFAEIVEAANLPKGVFNLVQGTGAVTGAAMVAHPDVDVVSFTGSTRAGIAISYAAAPSIKRVSLELGGKSPSIVFADADVEKAVRWTANFCFNNTGQSCNASTRMLVERSVYDRAVKLATEVAEGIVVERADLPGTHIGPLSSKVQYDKVLSCIDQAVSEGVNLITGGRGRPEHHKRGYFVSPTVFAGVTPEHSLFRDEVFGPVLAITPFDSEEEAIELANDTVYGLSAYIHTEDAAKGKRVARSVRAGMVQLNGSARAPGTPFGGYKQSGNGREGGRWGIEEFLETKLVAG</sequence>
<evidence type="ECO:0000313" key="12">
    <source>
        <dbReference type="EMBL" id="ACM39648.1"/>
    </source>
</evidence>
<dbReference type="FunFam" id="3.40.605.10:FF:000007">
    <property type="entry name" value="NAD/NADP-dependent betaine aldehyde dehydrogenase"/>
    <property type="match status" value="1"/>
</dbReference>
<dbReference type="PANTHER" id="PTHR42804">
    <property type="entry name" value="ALDEHYDE DEHYDROGENASE"/>
    <property type="match status" value="1"/>
</dbReference>
<dbReference type="AlphaFoldDB" id="B9K3Z3"/>
<dbReference type="Proteomes" id="UP000001596">
    <property type="component" value="Plasmid pTiS4"/>
</dbReference>
<dbReference type="Pfam" id="PF00171">
    <property type="entry name" value="Aldedh"/>
    <property type="match status" value="1"/>
</dbReference>
<dbReference type="GO" id="GO:0046872">
    <property type="term" value="F:metal ion binding"/>
    <property type="evidence" value="ECO:0007669"/>
    <property type="project" value="UniProtKB-KW"/>
</dbReference>
<dbReference type="KEGG" id="avi:Avi_8188"/>
<keyword evidence="2" id="KW-0479">Metal-binding</keyword>
<dbReference type="PROSITE" id="PS00687">
    <property type="entry name" value="ALDEHYDE_DEHYDR_GLU"/>
    <property type="match status" value="1"/>
</dbReference>
<dbReference type="InterPro" id="IPR015590">
    <property type="entry name" value="Aldehyde_DH_dom"/>
</dbReference>
<geneLocation type="plasmid" evidence="12 13">
    <name>pTiS4</name>
</geneLocation>
<dbReference type="PROSITE" id="PS00070">
    <property type="entry name" value="ALDEHYDE_DEHYDR_CYS"/>
    <property type="match status" value="1"/>
</dbReference>
<dbReference type="InterPro" id="IPR029510">
    <property type="entry name" value="Ald_DH_CS_GLU"/>
</dbReference>
<proteinExistence type="inferred from homology"/>
<evidence type="ECO:0000256" key="3">
    <source>
        <dbReference type="ARBA" id="ARBA00022857"/>
    </source>
</evidence>
<feature type="active site" evidence="9">
    <location>
        <position position="290"/>
    </location>
</feature>
<reference evidence="12 13" key="1">
    <citation type="journal article" date="2009" name="J. Bacteriol.">
        <title>Genome sequences of three Agrobacterium biovars help elucidate the evolution of multichromosome genomes in bacteria.</title>
        <authorList>
            <person name="Slater S.C."/>
            <person name="Goldman B.S."/>
            <person name="Goodner B."/>
            <person name="Setubal J.C."/>
            <person name="Farrand S.K."/>
            <person name="Nester E.W."/>
            <person name="Burr T.J."/>
            <person name="Banta L."/>
            <person name="Dickerman A.W."/>
            <person name="Paulsen I."/>
            <person name="Otten L."/>
            <person name="Suen G."/>
            <person name="Welch R."/>
            <person name="Almeida N.F."/>
            <person name="Arnold F."/>
            <person name="Burton O.T."/>
            <person name="Du Z."/>
            <person name="Ewing A."/>
            <person name="Godsy E."/>
            <person name="Heisel S."/>
            <person name="Houmiel K.L."/>
            <person name="Jhaveri J."/>
            <person name="Lu J."/>
            <person name="Miller N.M."/>
            <person name="Norton S."/>
            <person name="Chen Q."/>
            <person name="Phoolcharoen W."/>
            <person name="Ohlin V."/>
            <person name="Ondrusek D."/>
            <person name="Pride N."/>
            <person name="Stricklin S.L."/>
            <person name="Sun J."/>
            <person name="Wheeler C."/>
            <person name="Wilson L."/>
            <person name="Zhu H."/>
            <person name="Wood D.W."/>
        </authorList>
    </citation>
    <scope>NUCLEOTIDE SEQUENCE [LARGE SCALE GENOMIC DNA]</scope>
    <source>
        <strain evidence="13">S4 / ATCC BAA-846</strain>
        <plasmid evidence="12 13">pTiS4</plasmid>
    </source>
</reference>
<keyword evidence="12" id="KW-0614">Plasmid</keyword>
<organism evidence="12 13">
    <name type="scientific">Allorhizobium ampelinum (strain ATCC BAA-846 / DSM 112012 / S4)</name>
    <name type="common">Agrobacterium vitis (strain S4)</name>
    <dbReference type="NCBI Taxonomy" id="311402"/>
    <lineage>
        <taxon>Bacteria</taxon>
        <taxon>Pseudomonadati</taxon>
        <taxon>Pseudomonadota</taxon>
        <taxon>Alphaproteobacteria</taxon>
        <taxon>Hyphomicrobiales</taxon>
        <taxon>Rhizobiaceae</taxon>
        <taxon>Rhizobium/Agrobacterium group</taxon>
        <taxon>Allorhizobium</taxon>
        <taxon>Allorhizobium ampelinum</taxon>
    </lineage>
</organism>
<dbReference type="SUPFAM" id="SSF53720">
    <property type="entry name" value="ALDH-like"/>
    <property type="match status" value="1"/>
</dbReference>
<dbReference type="EMBL" id="CP000637">
    <property type="protein sequence ID" value="ACM39648.1"/>
    <property type="molecule type" value="Genomic_DNA"/>
</dbReference>
<evidence type="ECO:0000256" key="10">
    <source>
        <dbReference type="RuleBase" id="RU003345"/>
    </source>
</evidence>
<gene>
    <name evidence="12" type="ordered locus">Avi_8188</name>
</gene>
<evidence type="ECO:0000256" key="9">
    <source>
        <dbReference type="PROSITE-ProRule" id="PRU10007"/>
    </source>
</evidence>
<dbReference type="InterPro" id="IPR016162">
    <property type="entry name" value="Ald_DH_N"/>
</dbReference>
<evidence type="ECO:0000256" key="6">
    <source>
        <dbReference type="ARBA" id="ARBA00023097"/>
    </source>
</evidence>
<evidence type="ECO:0000313" key="13">
    <source>
        <dbReference type="Proteomes" id="UP000001596"/>
    </source>
</evidence>
<evidence type="ECO:0000256" key="1">
    <source>
        <dbReference type="ARBA" id="ARBA00009986"/>
    </source>
</evidence>
<evidence type="ECO:0000256" key="7">
    <source>
        <dbReference type="ARBA" id="ARBA00024226"/>
    </source>
</evidence>
<dbReference type="InterPro" id="IPR016161">
    <property type="entry name" value="Ald_DH/histidinol_DH"/>
</dbReference>
<dbReference type="FunFam" id="3.40.309.10:FF:000012">
    <property type="entry name" value="Betaine aldehyde dehydrogenase"/>
    <property type="match status" value="1"/>
</dbReference>
<protein>
    <recommendedName>
        <fullName evidence="7">aldehyde dehydrogenase (NAD(+))</fullName>
        <ecNumber evidence="7">1.2.1.3</ecNumber>
    </recommendedName>
</protein>
<dbReference type="HOGENOM" id="CLU_005391_0_2_5"/>
<name>B9K3Z3_ALLAM</name>
<feature type="domain" description="Aldehyde dehydrogenase" evidence="11">
    <location>
        <begin position="54"/>
        <end position="515"/>
    </location>
</feature>
<keyword evidence="6" id="KW-0558">Oxidation</keyword>
<dbReference type="Gene3D" id="3.40.605.10">
    <property type="entry name" value="Aldehyde Dehydrogenase, Chain A, domain 1"/>
    <property type="match status" value="1"/>
</dbReference>
<comment type="catalytic activity">
    <reaction evidence="8">
        <text>an aldehyde + NAD(+) + H2O = a carboxylate + NADH + 2 H(+)</text>
        <dbReference type="Rhea" id="RHEA:16185"/>
        <dbReference type="ChEBI" id="CHEBI:15377"/>
        <dbReference type="ChEBI" id="CHEBI:15378"/>
        <dbReference type="ChEBI" id="CHEBI:17478"/>
        <dbReference type="ChEBI" id="CHEBI:29067"/>
        <dbReference type="ChEBI" id="CHEBI:57540"/>
        <dbReference type="ChEBI" id="CHEBI:57945"/>
        <dbReference type="EC" id="1.2.1.3"/>
    </reaction>
</comment>
<evidence type="ECO:0000259" key="11">
    <source>
        <dbReference type="Pfam" id="PF00171"/>
    </source>
</evidence>
<dbReference type="CDD" id="cd07138">
    <property type="entry name" value="ALDH_CddD_SSP0762"/>
    <property type="match status" value="1"/>
</dbReference>
<keyword evidence="3" id="KW-0521">NADP</keyword>
<dbReference type="Gene3D" id="3.40.309.10">
    <property type="entry name" value="Aldehyde Dehydrogenase, Chain A, domain 2"/>
    <property type="match status" value="1"/>
</dbReference>
<dbReference type="InterPro" id="IPR016160">
    <property type="entry name" value="Ald_DH_CS_CYS"/>
</dbReference>
<evidence type="ECO:0000256" key="4">
    <source>
        <dbReference type="ARBA" id="ARBA00022958"/>
    </source>
</evidence>
<keyword evidence="5 10" id="KW-0560">Oxidoreductase</keyword>
<evidence type="ECO:0000256" key="8">
    <source>
        <dbReference type="ARBA" id="ARBA00049194"/>
    </source>
</evidence>
<evidence type="ECO:0000256" key="2">
    <source>
        <dbReference type="ARBA" id="ARBA00022723"/>
    </source>
</evidence>
<accession>B9K3Z3</accession>
<evidence type="ECO:0000256" key="5">
    <source>
        <dbReference type="ARBA" id="ARBA00023002"/>
    </source>
</evidence>
<keyword evidence="13" id="KW-1185">Reference proteome</keyword>
<keyword evidence="4" id="KW-0630">Potassium</keyword>
<dbReference type="GO" id="GO:0004029">
    <property type="term" value="F:aldehyde dehydrogenase (NAD+) activity"/>
    <property type="evidence" value="ECO:0007669"/>
    <property type="project" value="UniProtKB-EC"/>
</dbReference>